<accession>A0A195AZF4</accession>
<sequence>MRSVRRLTIVVDAPLLRQPFISGSTLAATNVSSQIQDWWILVKAWESDRDLSMVHRPWLRYGSGNVVKIH</sequence>
<reference evidence="1 2" key="1">
    <citation type="submission" date="2015-09" db="EMBL/GenBank/DDBJ databases">
        <title>Atta colombica WGS genome.</title>
        <authorList>
            <person name="Nygaard S."/>
            <person name="Hu H."/>
            <person name="Boomsma J."/>
            <person name="Zhang G."/>
        </authorList>
    </citation>
    <scope>NUCLEOTIDE SEQUENCE [LARGE SCALE GENOMIC DNA]</scope>
    <source>
        <strain evidence="1">Treedump-2</strain>
        <tissue evidence="1">Whole body</tissue>
    </source>
</reference>
<organism evidence="1 2">
    <name type="scientific">Atta colombica</name>
    <dbReference type="NCBI Taxonomy" id="520822"/>
    <lineage>
        <taxon>Eukaryota</taxon>
        <taxon>Metazoa</taxon>
        <taxon>Ecdysozoa</taxon>
        <taxon>Arthropoda</taxon>
        <taxon>Hexapoda</taxon>
        <taxon>Insecta</taxon>
        <taxon>Pterygota</taxon>
        <taxon>Neoptera</taxon>
        <taxon>Endopterygota</taxon>
        <taxon>Hymenoptera</taxon>
        <taxon>Apocrita</taxon>
        <taxon>Aculeata</taxon>
        <taxon>Formicoidea</taxon>
        <taxon>Formicidae</taxon>
        <taxon>Myrmicinae</taxon>
        <taxon>Atta</taxon>
    </lineage>
</organism>
<dbReference type="Proteomes" id="UP000078540">
    <property type="component" value="Unassembled WGS sequence"/>
</dbReference>
<keyword evidence="2" id="KW-1185">Reference proteome</keyword>
<evidence type="ECO:0000313" key="2">
    <source>
        <dbReference type="Proteomes" id="UP000078540"/>
    </source>
</evidence>
<dbReference type="AlphaFoldDB" id="A0A195AZF4"/>
<protein>
    <submittedName>
        <fullName evidence="1">Uncharacterized protein</fullName>
    </submittedName>
</protein>
<dbReference type="EMBL" id="KQ976701">
    <property type="protein sequence ID" value="KYM77339.1"/>
    <property type="molecule type" value="Genomic_DNA"/>
</dbReference>
<proteinExistence type="predicted"/>
<name>A0A195AZF4_9HYME</name>
<evidence type="ECO:0000313" key="1">
    <source>
        <dbReference type="EMBL" id="KYM77339.1"/>
    </source>
</evidence>
<gene>
    <name evidence="1" type="ORF">ALC53_12320</name>
</gene>